<evidence type="ECO:0000256" key="4">
    <source>
        <dbReference type="ARBA" id="ARBA00023136"/>
    </source>
</evidence>
<keyword evidence="3 5" id="KW-1133">Transmembrane helix</keyword>
<organism evidence="6">
    <name type="scientific">Prunus dulcis</name>
    <name type="common">Almond</name>
    <name type="synonym">Amygdalus dulcis</name>
    <dbReference type="NCBI Taxonomy" id="3755"/>
    <lineage>
        <taxon>Eukaryota</taxon>
        <taxon>Viridiplantae</taxon>
        <taxon>Streptophyta</taxon>
        <taxon>Embryophyta</taxon>
        <taxon>Tracheophyta</taxon>
        <taxon>Spermatophyta</taxon>
        <taxon>Magnoliopsida</taxon>
        <taxon>eudicotyledons</taxon>
        <taxon>Gunneridae</taxon>
        <taxon>Pentapetalae</taxon>
        <taxon>rosids</taxon>
        <taxon>fabids</taxon>
        <taxon>Rosales</taxon>
        <taxon>Rosaceae</taxon>
        <taxon>Amygdaloideae</taxon>
        <taxon>Amygdaleae</taxon>
        <taxon>Prunus</taxon>
    </lineage>
</organism>
<dbReference type="InterPro" id="IPR036259">
    <property type="entry name" value="MFS_trans_sf"/>
</dbReference>
<dbReference type="Gene3D" id="1.20.1250.20">
    <property type="entry name" value="MFS general substrate transporter like domains"/>
    <property type="match status" value="1"/>
</dbReference>
<accession>A0A4Y1RX29</accession>
<protein>
    <submittedName>
        <fullName evidence="6">Lipoxygenase 3</fullName>
    </submittedName>
</protein>
<dbReference type="GO" id="GO:0022857">
    <property type="term" value="F:transmembrane transporter activity"/>
    <property type="evidence" value="ECO:0007669"/>
    <property type="project" value="InterPro"/>
</dbReference>
<feature type="transmembrane region" description="Helical" evidence="5">
    <location>
        <begin position="56"/>
        <end position="80"/>
    </location>
</feature>
<evidence type="ECO:0000256" key="1">
    <source>
        <dbReference type="ARBA" id="ARBA00004370"/>
    </source>
</evidence>
<dbReference type="GO" id="GO:0016020">
    <property type="term" value="C:membrane"/>
    <property type="evidence" value="ECO:0007669"/>
    <property type="project" value="UniProtKB-SubCell"/>
</dbReference>
<gene>
    <name evidence="6" type="ORF">Prudu_020601</name>
</gene>
<keyword evidence="2 5" id="KW-0812">Transmembrane</keyword>
<dbReference type="Pfam" id="PF00083">
    <property type="entry name" value="Sugar_tr"/>
    <property type="match status" value="1"/>
</dbReference>
<comment type="subcellular location">
    <subcellularLocation>
        <location evidence="1">Membrane</location>
    </subcellularLocation>
</comment>
<dbReference type="AlphaFoldDB" id="A0A4Y1RX29"/>
<dbReference type="EMBL" id="AP019303">
    <property type="protein sequence ID" value="BBH08418.1"/>
    <property type="molecule type" value="Genomic_DNA"/>
</dbReference>
<reference evidence="6" key="1">
    <citation type="journal article" date="2019" name="Science">
        <title>Mutation of a bHLH transcription factor allowed almond domestication.</title>
        <authorList>
            <person name="Sanchez-Perez R."/>
            <person name="Pavan S."/>
            <person name="Mazzeo R."/>
            <person name="Moldovan C."/>
            <person name="Aiese Cigliano R."/>
            <person name="Del Cueto J."/>
            <person name="Ricciardi F."/>
            <person name="Lotti C."/>
            <person name="Ricciardi L."/>
            <person name="Dicenta F."/>
            <person name="Lopez-Marques R.L."/>
            <person name="Lindberg Moller B."/>
        </authorList>
    </citation>
    <scope>NUCLEOTIDE SEQUENCE</scope>
</reference>
<evidence type="ECO:0000256" key="2">
    <source>
        <dbReference type="ARBA" id="ARBA00022692"/>
    </source>
</evidence>
<proteinExistence type="predicted"/>
<dbReference type="InterPro" id="IPR005828">
    <property type="entry name" value="MFS_sugar_transport-like"/>
</dbReference>
<sequence>MAAQPSFGPGLVWPSGWPELVGPTPNSGLGCTLEDLFFFLPLPRAGLPRWSWPNKITFGGMFFVLAGIVVVGTVFFYFFLPETKGKTLEQMGALFE</sequence>
<evidence type="ECO:0000256" key="3">
    <source>
        <dbReference type="ARBA" id="ARBA00022989"/>
    </source>
</evidence>
<name>A0A4Y1RX29_PRUDU</name>
<evidence type="ECO:0000313" key="6">
    <source>
        <dbReference type="EMBL" id="BBH08418.1"/>
    </source>
</evidence>
<dbReference type="SUPFAM" id="SSF103473">
    <property type="entry name" value="MFS general substrate transporter"/>
    <property type="match status" value="1"/>
</dbReference>
<evidence type="ECO:0000256" key="5">
    <source>
        <dbReference type="SAM" id="Phobius"/>
    </source>
</evidence>
<keyword evidence="4 5" id="KW-0472">Membrane</keyword>